<accession>A0A4R6SDE2</accession>
<evidence type="ECO:0000313" key="3">
    <source>
        <dbReference type="Proteomes" id="UP000295444"/>
    </source>
</evidence>
<feature type="compositionally biased region" description="Basic and acidic residues" evidence="1">
    <location>
        <begin position="69"/>
        <end position="78"/>
    </location>
</feature>
<dbReference type="EMBL" id="SNXZ01000003">
    <property type="protein sequence ID" value="TDP97677.1"/>
    <property type="molecule type" value="Genomic_DNA"/>
</dbReference>
<sequence>MATFKIGDVVRTLKGSAARVVTGISPATPPGQFDTAMARFEAGRGIKPRDFDLIYTRALRGGKPFGPEVSKRADKLRPCTEGGA</sequence>
<reference evidence="2 3" key="1">
    <citation type="submission" date="2019-03" db="EMBL/GenBank/DDBJ databases">
        <title>Genomic Encyclopedia of Type Strains, Phase IV (KMG-IV): sequencing the most valuable type-strain genomes for metagenomic binning, comparative biology and taxonomic classification.</title>
        <authorList>
            <person name="Goeker M."/>
        </authorList>
    </citation>
    <scope>NUCLEOTIDE SEQUENCE [LARGE SCALE GENOMIC DNA]</scope>
    <source>
        <strain evidence="2 3">DSM 45361</strain>
    </source>
</reference>
<dbReference type="Proteomes" id="UP000295444">
    <property type="component" value="Unassembled WGS sequence"/>
</dbReference>
<evidence type="ECO:0000256" key="1">
    <source>
        <dbReference type="SAM" id="MobiDB-lite"/>
    </source>
</evidence>
<protein>
    <submittedName>
        <fullName evidence="2">Uncharacterized protein</fullName>
    </submittedName>
</protein>
<organism evidence="2 3">
    <name type="scientific">Labedaea rhizosphaerae</name>
    <dbReference type="NCBI Taxonomy" id="598644"/>
    <lineage>
        <taxon>Bacteria</taxon>
        <taxon>Bacillati</taxon>
        <taxon>Actinomycetota</taxon>
        <taxon>Actinomycetes</taxon>
        <taxon>Pseudonocardiales</taxon>
        <taxon>Pseudonocardiaceae</taxon>
        <taxon>Labedaea</taxon>
    </lineage>
</organism>
<feature type="region of interest" description="Disordered" evidence="1">
    <location>
        <begin position="64"/>
        <end position="84"/>
    </location>
</feature>
<evidence type="ECO:0000313" key="2">
    <source>
        <dbReference type="EMBL" id="TDP97677.1"/>
    </source>
</evidence>
<dbReference type="RefSeq" id="WP_133850844.1">
    <property type="nucleotide sequence ID" value="NZ_SNXZ01000003.1"/>
</dbReference>
<keyword evidence="3" id="KW-1185">Reference proteome</keyword>
<name>A0A4R6SDE2_LABRH</name>
<proteinExistence type="predicted"/>
<comment type="caution">
    <text evidence="2">The sequence shown here is derived from an EMBL/GenBank/DDBJ whole genome shotgun (WGS) entry which is preliminary data.</text>
</comment>
<dbReference type="AlphaFoldDB" id="A0A4R6SDE2"/>
<gene>
    <name evidence="2" type="ORF">EV186_103641</name>
</gene>